<dbReference type="AlphaFoldDB" id="A0A284S921"/>
<dbReference type="PANTHER" id="PTHR31836:SF28">
    <property type="entry name" value="SRCR DOMAIN-CONTAINING PROTEIN-RELATED"/>
    <property type="match status" value="1"/>
</dbReference>
<dbReference type="OrthoDB" id="623670at2759"/>
<evidence type="ECO:0000259" key="2">
    <source>
        <dbReference type="Pfam" id="PF03330"/>
    </source>
</evidence>
<proteinExistence type="predicted"/>
<reference evidence="4" key="1">
    <citation type="journal article" date="2017" name="Nat. Ecol. Evol.">
        <title>Genome expansion and lineage-specific genetic innovations in the forest pathogenic fungi Armillaria.</title>
        <authorList>
            <person name="Sipos G."/>
            <person name="Prasanna A.N."/>
            <person name="Walter M.C."/>
            <person name="O'Connor E."/>
            <person name="Balint B."/>
            <person name="Krizsan K."/>
            <person name="Kiss B."/>
            <person name="Hess J."/>
            <person name="Varga T."/>
            <person name="Slot J."/>
            <person name="Riley R."/>
            <person name="Boka B."/>
            <person name="Rigling D."/>
            <person name="Barry K."/>
            <person name="Lee J."/>
            <person name="Mihaltcheva S."/>
            <person name="LaButti K."/>
            <person name="Lipzen A."/>
            <person name="Waldron R."/>
            <person name="Moloney N.M."/>
            <person name="Sperisen C."/>
            <person name="Kredics L."/>
            <person name="Vagvoelgyi C."/>
            <person name="Patrignani A."/>
            <person name="Fitzpatrick D."/>
            <person name="Nagy I."/>
            <person name="Doyle S."/>
            <person name="Anderson J.B."/>
            <person name="Grigoriev I.V."/>
            <person name="Gueldener U."/>
            <person name="Muensterkoetter M."/>
            <person name="Nagy L.G."/>
        </authorList>
    </citation>
    <scope>NUCLEOTIDE SEQUENCE [LARGE SCALE GENOMIC DNA]</scope>
    <source>
        <strain evidence="4">C18/9</strain>
    </source>
</reference>
<dbReference type="CDD" id="cd22191">
    <property type="entry name" value="DPBB_RlpA_EXP_N-like"/>
    <property type="match status" value="1"/>
</dbReference>
<dbReference type="InterPro" id="IPR036908">
    <property type="entry name" value="RlpA-like_sf"/>
</dbReference>
<dbReference type="Pfam" id="PF03330">
    <property type="entry name" value="DPBB_1"/>
    <property type="match status" value="1"/>
</dbReference>
<feature type="domain" description="RlpA-like protein double-psi beta-barrel" evidence="2">
    <location>
        <begin position="54"/>
        <end position="144"/>
    </location>
</feature>
<organism evidence="3 4">
    <name type="scientific">Armillaria ostoyae</name>
    <name type="common">Armillaria root rot fungus</name>
    <dbReference type="NCBI Taxonomy" id="47428"/>
    <lineage>
        <taxon>Eukaryota</taxon>
        <taxon>Fungi</taxon>
        <taxon>Dikarya</taxon>
        <taxon>Basidiomycota</taxon>
        <taxon>Agaricomycotina</taxon>
        <taxon>Agaricomycetes</taxon>
        <taxon>Agaricomycetidae</taxon>
        <taxon>Agaricales</taxon>
        <taxon>Marasmiineae</taxon>
        <taxon>Physalacriaceae</taxon>
        <taxon>Armillaria</taxon>
    </lineage>
</organism>
<evidence type="ECO:0000256" key="1">
    <source>
        <dbReference type="ARBA" id="ARBA00022729"/>
    </source>
</evidence>
<dbReference type="InterPro" id="IPR009009">
    <property type="entry name" value="RlpA-like_DPBB"/>
</dbReference>
<dbReference type="OMA" id="NGANCWK"/>
<dbReference type="EMBL" id="FUEG01000045">
    <property type="protein sequence ID" value="SJL17512.1"/>
    <property type="molecule type" value="Genomic_DNA"/>
</dbReference>
<dbReference type="Gene3D" id="2.40.40.10">
    <property type="entry name" value="RlpA-like domain"/>
    <property type="match status" value="1"/>
</dbReference>
<protein>
    <recommendedName>
        <fullName evidence="2">RlpA-like protein double-psi beta-barrel domain-containing protein</fullName>
    </recommendedName>
</protein>
<keyword evidence="4" id="KW-1185">Reference proteome</keyword>
<dbReference type="STRING" id="47428.A0A284S921"/>
<dbReference type="InterPro" id="IPR051477">
    <property type="entry name" value="Expansin_CellWall"/>
</dbReference>
<name>A0A284S921_ARMOS</name>
<dbReference type="PANTHER" id="PTHR31836">
    <property type="match status" value="1"/>
</dbReference>
<evidence type="ECO:0000313" key="4">
    <source>
        <dbReference type="Proteomes" id="UP000219338"/>
    </source>
</evidence>
<dbReference type="SUPFAM" id="SSF50685">
    <property type="entry name" value="Barwin-like endoglucanases"/>
    <property type="match status" value="1"/>
</dbReference>
<dbReference type="Proteomes" id="UP000219338">
    <property type="component" value="Unassembled WGS sequence"/>
</dbReference>
<sequence>MHKRLVWYMCPLFIQQLRSHFSVYQPKDMFSLRQAVVTAFVMGTSIASAEAWYGTATWYQPGSRDGACGAPSQNSDLVVALPPSLYANGANCWKHLGIINSDNGAWVDAVVADLCPDCEGNHIDLSSGAFSKLSTLDTGVIDVTWYYE</sequence>
<accession>A0A284S921</accession>
<evidence type="ECO:0000313" key="3">
    <source>
        <dbReference type="EMBL" id="SJL17512.1"/>
    </source>
</evidence>
<gene>
    <name evidence="3" type="ORF">ARMOST_21064</name>
</gene>
<keyword evidence="1" id="KW-0732">Signal</keyword>